<gene>
    <name evidence="1" type="ORF">H8705_00955</name>
</gene>
<comment type="caution">
    <text evidence="1">The sequence shown here is derived from an EMBL/GenBank/DDBJ whole genome shotgun (WGS) entry which is preliminary data.</text>
</comment>
<evidence type="ECO:0000313" key="1">
    <source>
        <dbReference type="EMBL" id="MBC8584152.1"/>
    </source>
</evidence>
<dbReference type="GO" id="GO:0000287">
    <property type="term" value="F:magnesium ion binding"/>
    <property type="evidence" value="ECO:0007669"/>
    <property type="project" value="TreeGrafter"/>
</dbReference>
<dbReference type="InterPro" id="IPR036412">
    <property type="entry name" value="HAD-like_sf"/>
</dbReference>
<proteinExistence type="predicted"/>
<dbReference type="NCBIfam" id="TIGR01484">
    <property type="entry name" value="HAD-SF-IIB"/>
    <property type="match status" value="1"/>
</dbReference>
<dbReference type="Pfam" id="PF08282">
    <property type="entry name" value="Hydrolase_3"/>
    <property type="match status" value="1"/>
</dbReference>
<dbReference type="EMBL" id="JACRTD010000001">
    <property type="protein sequence ID" value="MBC8584152.1"/>
    <property type="molecule type" value="Genomic_DNA"/>
</dbReference>
<dbReference type="InterPro" id="IPR023214">
    <property type="entry name" value="HAD_sf"/>
</dbReference>
<dbReference type="InterPro" id="IPR006379">
    <property type="entry name" value="HAD-SF_hydro_IIB"/>
</dbReference>
<dbReference type="NCBIfam" id="TIGR00099">
    <property type="entry name" value="Cof-subfamily"/>
    <property type="match status" value="1"/>
</dbReference>
<dbReference type="PANTHER" id="PTHR10000:SF8">
    <property type="entry name" value="HAD SUPERFAMILY HYDROLASE-LIKE, TYPE 3"/>
    <property type="match status" value="1"/>
</dbReference>
<dbReference type="InterPro" id="IPR000150">
    <property type="entry name" value="Cof"/>
</dbReference>
<sequence length="263" mass="29205">MGRKLLALDLDGTTLSDDSRMSPYTLDMLEKAKAAGCVICFVTGRKDVEIGAVIDQCYVADYLILNNGGKTIRLPERSILAHKIIEQELARKVINFALENQVLLYVCCPNYTGINFTSENTREYEEIVGYSLSRYQSVQDVPIKEIEGFVANVNHDRIIDFIDRENLPLRYVQAEESTFDIVSLGVSKWGAVKELSQILGISVKDIVSAGNYMNDIDLIRGAGLGVAVKNALEEVKQAADYVTERTNDEGAVGELIEKFVLNI</sequence>
<dbReference type="PANTHER" id="PTHR10000">
    <property type="entry name" value="PHOSPHOSERINE PHOSPHATASE"/>
    <property type="match status" value="1"/>
</dbReference>
<dbReference type="AlphaFoldDB" id="A0A926EP69"/>
<reference evidence="1" key="1">
    <citation type="submission" date="2020-08" db="EMBL/GenBank/DDBJ databases">
        <title>Genome public.</title>
        <authorList>
            <person name="Liu C."/>
            <person name="Sun Q."/>
        </authorList>
    </citation>
    <scope>NUCLEOTIDE SEQUENCE</scope>
    <source>
        <strain evidence="1">NSJ-64</strain>
    </source>
</reference>
<dbReference type="Gene3D" id="3.40.50.1000">
    <property type="entry name" value="HAD superfamily/HAD-like"/>
    <property type="match status" value="1"/>
</dbReference>
<dbReference type="SFLD" id="SFLDG01140">
    <property type="entry name" value="C2.B:_Phosphomannomutase_and_P"/>
    <property type="match status" value="1"/>
</dbReference>
<accession>A0A926EP69</accession>
<dbReference type="SFLD" id="SFLDS00003">
    <property type="entry name" value="Haloacid_Dehalogenase"/>
    <property type="match status" value="1"/>
</dbReference>
<dbReference type="SUPFAM" id="SSF56784">
    <property type="entry name" value="HAD-like"/>
    <property type="match status" value="1"/>
</dbReference>
<protein>
    <submittedName>
        <fullName evidence="1">Cof-type HAD-IIB family hydrolase</fullName>
    </submittedName>
</protein>
<keyword evidence="2" id="KW-1185">Reference proteome</keyword>
<organism evidence="1 2">
    <name type="scientific">Youxingia wuxianensis</name>
    <dbReference type="NCBI Taxonomy" id="2763678"/>
    <lineage>
        <taxon>Bacteria</taxon>
        <taxon>Bacillati</taxon>
        <taxon>Bacillota</taxon>
        <taxon>Clostridia</taxon>
        <taxon>Eubacteriales</taxon>
        <taxon>Oscillospiraceae</taxon>
        <taxon>Youxingia</taxon>
    </lineage>
</organism>
<dbReference type="GO" id="GO:0016791">
    <property type="term" value="F:phosphatase activity"/>
    <property type="evidence" value="ECO:0007669"/>
    <property type="project" value="UniProtKB-ARBA"/>
</dbReference>
<dbReference type="Gene3D" id="3.30.1240.10">
    <property type="match status" value="1"/>
</dbReference>
<dbReference type="Proteomes" id="UP000623678">
    <property type="component" value="Unassembled WGS sequence"/>
</dbReference>
<evidence type="ECO:0000313" key="2">
    <source>
        <dbReference type="Proteomes" id="UP000623678"/>
    </source>
</evidence>
<dbReference type="RefSeq" id="WP_262394004.1">
    <property type="nucleotide sequence ID" value="NZ_JACRTD010000001.1"/>
</dbReference>
<dbReference type="GO" id="GO:0005829">
    <property type="term" value="C:cytosol"/>
    <property type="evidence" value="ECO:0007669"/>
    <property type="project" value="TreeGrafter"/>
</dbReference>
<name>A0A926EP69_9FIRM</name>
<keyword evidence="1" id="KW-0378">Hydrolase</keyword>